<reference evidence="3" key="1">
    <citation type="submission" date="2014-09" db="EMBL/GenBank/DDBJ databases">
        <authorList>
            <person name="Gomez-Valero L."/>
        </authorList>
    </citation>
    <scope>NUCLEOTIDE SEQUENCE [LARGE SCALE GENOMIC DNA]</scope>
    <source>
        <strain evidence="3">ATCC700992</strain>
        <plasmid evidence="3">LLAP10_pA</plasmid>
    </source>
</reference>
<geneLocation type="plasmid" evidence="3">
    <name>LLAP10_pA</name>
</geneLocation>
<evidence type="ECO:0000313" key="3">
    <source>
        <dbReference type="Proteomes" id="UP000032430"/>
    </source>
</evidence>
<dbReference type="Proteomes" id="UP000032430">
    <property type="component" value="Plasmid II"/>
</dbReference>
<keyword evidence="3" id="KW-1185">Reference proteome</keyword>
<evidence type="ECO:0000313" key="2">
    <source>
        <dbReference type="EMBL" id="CEG59295.1"/>
    </source>
</evidence>
<sequence length="219" mass="25846">MLLKKKKSYNHLLIELKQKENITAEKLAELANVSVATLNSWLANPNTKKWRRLDKERYYYIKAKLYFSSQNSFDKKDNIRAFLHHIEMVLNIAHKSAVTGKSIPKEELKFIKQAKEMNQLIVSSIFDLIPPDEEEKNLIKSLMEEHDSEHISAEEEFYLEFLASINKKEVLQLHYQEKQSPFIIAKTLKFPMRLIERLIREDEEENIKTLELKITQAIS</sequence>
<organism evidence="2 3">
    <name type="scientific">Legionella fallonii LLAP-10</name>
    <dbReference type="NCBI Taxonomy" id="1212491"/>
    <lineage>
        <taxon>Bacteria</taxon>
        <taxon>Pseudomonadati</taxon>
        <taxon>Pseudomonadota</taxon>
        <taxon>Gammaproteobacteria</taxon>
        <taxon>Legionellales</taxon>
        <taxon>Legionellaceae</taxon>
        <taxon>Legionella</taxon>
    </lineage>
</organism>
<protein>
    <recommendedName>
        <fullName evidence="1">HTH cro/C1-type domain-containing protein</fullName>
    </recommendedName>
</protein>
<dbReference type="EMBL" id="LN614828">
    <property type="protein sequence ID" value="CEG59295.1"/>
    <property type="molecule type" value="Genomic_DNA"/>
</dbReference>
<feature type="domain" description="HTH cro/C1-type" evidence="1">
    <location>
        <begin position="13"/>
        <end position="41"/>
    </location>
</feature>
<dbReference type="KEGG" id="lfa:LFA_pA0197"/>
<dbReference type="RefSeq" id="WP_045097875.1">
    <property type="nucleotide sequence ID" value="NZ_LN614828.1"/>
</dbReference>
<dbReference type="AlphaFoldDB" id="A0A098GBF4"/>
<dbReference type="HOGENOM" id="CLU_1260121_0_0_6"/>
<name>A0A098GBF4_9GAMM</name>
<dbReference type="PROSITE" id="PS50943">
    <property type="entry name" value="HTH_CROC1"/>
    <property type="match status" value="1"/>
</dbReference>
<dbReference type="OrthoDB" id="5657093at2"/>
<keyword evidence="2" id="KW-0614">Plasmid</keyword>
<accession>A0A098GBF4</accession>
<evidence type="ECO:0000259" key="1">
    <source>
        <dbReference type="PROSITE" id="PS50943"/>
    </source>
</evidence>
<gene>
    <name evidence="2" type="ORF">LFA_pA0197</name>
</gene>
<dbReference type="InterPro" id="IPR001387">
    <property type="entry name" value="Cro/C1-type_HTH"/>
</dbReference>
<proteinExistence type="predicted"/>